<organism evidence="2 3">
    <name type="scientific">Exophiala sideris</name>
    <dbReference type="NCBI Taxonomy" id="1016849"/>
    <lineage>
        <taxon>Eukaryota</taxon>
        <taxon>Fungi</taxon>
        <taxon>Dikarya</taxon>
        <taxon>Ascomycota</taxon>
        <taxon>Pezizomycotina</taxon>
        <taxon>Eurotiomycetes</taxon>
        <taxon>Chaetothyriomycetidae</taxon>
        <taxon>Chaetothyriales</taxon>
        <taxon>Herpotrichiellaceae</taxon>
        <taxon>Exophiala</taxon>
    </lineage>
</organism>
<evidence type="ECO:0000313" key="2">
    <source>
        <dbReference type="EMBL" id="KIV82712.1"/>
    </source>
</evidence>
<reference evidence="2 3" key="1">
    <citation type="submission" date="2015-01" db="EMBL/GenBank/DDBJ databases">
        <title>The Genome Sequence of Exophiala sideris CBS121828.</title>
        <authorList>
            <consortium name="The Broad Institute Genomics Platform"/>
            <person name="Cuomo C."/>
            <person name="de Hoog S."/>
            <person name="Gorbushina A."/>
            <person name="Stielow B."/>
            <person name="Teixiera M."/>
            <person name="Abouelleil A."/>
            <person name="Chapman S.B."/>
            <person name="Priest M."/>
            <person name="Young S.K."/>
            <person name="Wortman J."/>
            <person name="Nusbaum C."/>
            <person name="Birren B."/>
        </authorList>
    </citation>
    <scope>NUCLEOTIDE SEQUENCE [LARGE SCALE GENOMIC DNA]</scope>
    <source>
        <strain evidence="2 3">CBS 121828</strain>
    </source>
</reference>
<proteinExistence type="predicted"/>
<evidence type="ECO:0000313" key="3">
    <source>
        <dbReference type="Proteomes" id="UP000053599"/>
    </source>
</evidence>
<dbReference type="EMBL" id="KN846952">
    <property type="protein sequence ID" value="KIV82712.1"/>
    <property type="molecule type" value="Genomic_DNA"/>
</dbReference>
<dbReference type="InterPro" id="IPR010730">
    <property type="entry name" value="HET"/>
</dbReference>
<dbReference type="Proteomes" id="UP000053599">
    <property type="component" value="Unassembled WGS sequence"/>
</dbReference>
<dbReference type="AlphaFoldDB" id="A0A0D1YIJ8"/>
<evidence type="ECO:0000259" key="1">
    <source>
        <dbReference type="Pfam" id="PF06985"/>
    </source>
</evidence>
<sequence>MRGQDATQHSICLQCKSLWQEIVSQWEIRPLPSSLPHNPAGWISTTHKPPGHHHHSLIELRNSATDGCLLCCLLWQIAAVKGLQEMESLLTAGYSLNVETGEYWTYFSDITVSIPKELQVDGHPRGVRLVRRIHDNNFSRLDYRDSSTASDGCFKTARTWLTDCVTNHMPCSLAEKVRRLERGHFTPRRLLKLDIRGIQTCIQLLSKTTVIEPPPDYMTLSHCWGLKKPLMLKKDNLSLLEDGIQLEELPKTYADAVVITLRMGYQYLWIDSLCIVQDSTEDWEAAVLQMGNIYRFSFCNIAALDAVDATQGCFSTRIPHLVRVCDFEVDGQPYSAEQGGYIYLETSSSRLYQRGWVLQERILAPRTIGYNSDGLNWECLVGFEQEDLEHGDPQQIDIYDFKQALHQNQRLKEGFATNNMTGTRPPMSTEDYHIKYPVTGRAWHIVLERYTHLQLTFRLDRWAAISGVARAMQALTGCSLLAGNWRETMLLGLGWLARKPGEKISNSYPSWSWVSVDAPLTWDYIEGNRIVYSIESLPEGPEDFMSAGVRLPVMPIRLRGRLRQMTVHRVPHTEDGRNLRSTSMSQLGQFDVDAHYDYNERPSGSIWAFLQYYWVHVPEPLHSMDPKFGFFGMLVIPVSGQESHWNRVGCFMKSTVEPGHDWIKDSDAFGPIEDIVVI</sequence>
<dbReference type="OrthoDB" id="4121234at2759"/>
<dbReference type="PANTHER" id="PTHR33112">
    <property type="entry name" value="DOMAIN PROTEIN, PUTATIVE-RELATED"/>
    <property type="match status" value="1"/>
</dbReference>
<feature type="domain" description="Heterokaryon incompatibility" evidence="1">
    <location>
        <begin position="217"/>
        <end position="360"/>
    </location>
</feature>
<dbReference type="PANTHER" id="PTHR33112:SF10">
    <property type="entry name" value="TOL"/>
    <property type="match status" value="1"/>
</dbReference>
<gene>
    <name evidence="2" type="ORF">PV11_04801</name>
</gene>
<dbReference type="HOGENOM" id="CLU_002639_3_0_1"/>
<name>A0A0D1YIJ8_9EURO</name>
<accession>A0A0D1YIJ8</accession>
<dbReference type="Pfam" id="PF06985">
    <property type="entry name" value="HET"/>
    <property type="match status" value="1"/>
</dbReference>
<dbReference type="STRING" id="1016849.A0A0D1YIJ8"/>
<protein>
    <recommendedName>
        <fullName evidence="1">Heterokaryon incompatibility domain-containing protein</fullName>
    </recommendedName>
</protein>